<comment type="caution">
    <text evidence="1">The sequence shown here is derived from an EMBL/GenBank/DDBJ whole genome shotgun (WGS) entry which is preliminary data.</text>
</comment>
<dbReference type="Proteomes" id="UP000284557">
    <property type="component" value="Unassembled WGS sequence"/>
</dbReference>
<protein>
    <submittedName>
        <fullName evidence="1">Uncharacterized protein</fullName>
    </submittedName>
</protein>
<name>A0ABD7HM70_9MYCO</name>
<evidence type="ECO:0000313" key="2">
    <source>
        <dbReference type="Proteomes" id="UP000284557"/>
    </source>
</evidence>
<accession>A0ABD7HM70</accession>
<dbReference type="RefSeq" id="WP_119596531.1">
    <property type="nucleotide sequence ID" value="NZ_QXBN01000012.1"/>
</dbReference>
<dbReference type="AlphaFoldDB" id="A0ABD7HM70"/>
<gene>
    <name evidence="1" type="ORF">D2E76_16690</name>
</gene>
<sequence>MALTQSGELPGRLPTAALVDLKLIFDTSYVLLQGANDLLTAIEHDQVLDCDRSQLINAAGFCGWIAADSLFDAQLRMGSYGPSDGSIMQRPEYRGPFPLLLVGVVPGIHAVRARIQEAVSLLARSEYDLCATACDRARRLHEWSLNSGE</sequence>
<organism evidence="1 2">
    <name type="scientific">Mycobacteroides abscessus</name>
    <dbReference type="NCBI Taxonomy" id="36809"/>
    <lineage>
        <taxon>Bacteria</taxon>
        <taxon>Bacillati</taxon>
        <taxon>Actinomycetota</taxon>
        <taxon>Actinomycetes</taxon>
        <taxon>Mycobacteriales</taxon>
        <taxon>Mycobacteriaceae</taxon>
        <taxon>Mycobacteroides</taxon>
    </lineage>
</organism>
<dbReference type="EMBL" id="QXBN01000012">
    <property type="protein sequence ID" value="RIT36886.1"/>
    <property type="molecule type" value="Genomic_DNA"/>
</dbReference>
<reference evidence="1 2" key="1">
    <citation type="submission" date="2018-08" db="EMBL/GenBank/DDBJ databases">
        <title>Linezolid Resistance in Mycobacterium abscessus: MIC Distribution and Comprehensive Investigation of Resistance Mechanisms.</title>
        <authorList>
            <person name="Ye M."/>
            <person name="Xu L."/>
            <person name="Zou Y."/>
            <person name="Li B."/>
            <person name="Guo Q."/>
            <person name="Zhang Y."/>
            <person name="Zhan M."/>
            <person name="Xu B."/>
            <person name="Yu F."/>
            <person name="Zhang Z."/>
            <person name="Chu H."/>
        </authorList>
    </citation>
    <scope>NUCLEOTIDE SEQUENCE [LARGE SCALE GENOMIC DNA]</scope>
    <source>
        <strain evidence="1 2">G143</strain>
    </source>
</reference>
<evidence type="ECO:0000313" key="1">
    <source>
        <dbReference type="EMBL" id="RIT36886.1"/>
    </source>
</evidence>
<proteinExistence type="predicted"/>